<keyword evidence="1" id="KW-0175">Coiled coil</keyword>
<name>A0A1Y1LI85_PHOPY</name>
<evidence type="ECO:0000313" key="2">
    <source>
        <dbReference type="EMBL" id="JAV73359.1"/>
    </source>
</evidence>
<dbReference type="KEGG" id="ppyr:116163003"/>
<organism evidence="2">
    <name type="scientific">Photinus pyralis</name>
    <name type="common">Common eastern firefly</name>
    <name type="synonym">Lampyris pyralis</name>
    <dbReference type="NCBI Taxonomy" id="7054"/>
    <lineage>
        <taxon>Eukaryota</taxon>
        <taxon>Metazoa</taxon>
        <taxon>Ecdysozoa</taxon>
        <taxon>Arthropoda</taxon>
        <taxon>Hexapoda</taxon>
        <taxon>Insecta</taxon>
        <taxon>Pterygota</taxon>
        <taxon>Neoptera</taxon>
        <taxon>Endopterygota</taxon>
        <taxon>Coleoptera</taxon>
        <taxon>Polyphaga</taxon>
        <taxon>Elateriformia</taxon>
        <taxon>Elateroidea</taxon>
        <taxon>Lampyridae</taxon>
        <taxon>Lampyrinae</taxon>
        <taxon>Photinus</taxon>
    </lineage>
</organism>
<accession>A0A1Y1LI85</accession>
<protein>
    <submittedName>
        <fullName evidence="2">Uncharacterized protein</fullName>
    </submittedName>
</protein>
<dbReference type="GeneID" id="116163003"/>
<dbReference type="EMBL" id="GEZM01054877">
    <property type="protein sequence ID" value="JAV73359.1"/>
    <property type="molecule type" value="Transcribed_RNA"/>
</dbReference>
<reference evidence="2" key="1">
    <citation type="journal article" date="2016" name="Sci. Rep.">
        <title>Molecular characterization of firefly nuptial gifts: a multi-omics approach sheds light on postcopulatory sexual selection.</title>
        <authorList>
            <person name="Al-Wathiqui N."/>
            <person name="Fallon T.R."/>
            <person name="South A."/>
            <person name="Weng J.K."/>
            <person name="Lewis S.M."/>
        </authorList>
    </citation>
    <scope>NUCLEOTIDE SEQUENCE</scope>
</reference>
<dbReference type="RefSeq" id="XP_031332682.1">
    <property type="nucleotide sequence ID" value="XM_031476822.1"/>
</dbReference>
<evidence type="ECO:0000256" key="1">
    <source>
        <dbReference type="SAM" id="Coils"/>
    </source>
</evidence>
<sequence>MQGEPITIPIRRKSTSLGNIREANVRKFLNGAIYIESETKIPKSRKSDMRVSKDDGSTTFSKMVAKRIETNIRERQCMDQELRLQEARRCYDEWLQKKAALKAEQARLKLEAERESEKQRETDTHLRLLENDLKYKLWLKKKELKELESQWKQLKDLLEKS</sequence>
<feature type="coiled-coil region" evidence="1">
    <location>
        <begin position="84"/>
        <end position="120"/>
    </location>
</feature>
<dbReference type="AlphaFoldDB" id="A0A1Y1LI85"/>
<proteinExistence type="predicted"/>